<keyword evidence="7" id="KW-0472">Membrane</keyword>
<keyword evidence="4" id="KW-0812">Transmembrane</keyword>
<keyword evidence="5" id="KW-0677">Repeat</keyword>
<dbReference type="PANTHER" id="PTHR27008">
    <property type="entry name" value="OS04G0122200 PROTEIN"/>
    <property type="match status" value="1"/>
</dbReference>
<dbReference type="GO" id="GO:0016020">
    <property type="term" value="C:membrane"/>
    <property type="evidence" value="ECO:0007669"/>
    <property type="project" value="UniProtKB-SubCell"/>
</dbReference>
<comment type="subcellular location">
    <subcellularLocation>
        <location evidence="1">Membrane</location>
        <topology evidence="1">Single-pass membrane protein</topology>
    </subcellularLocation>
</comment>
<evidence type="ECO:0000256" key="1">
    <source>
        <dbReference type="ARBA" id="ARBA00004167"/>
    </source>
</evidence>
<organism evidence="9 10">
    <name type="scientific">Forsythia ovata</name>
    <dbReference type="NCBI Taxonomy" id="205694"/>
    <lineage>
        <taxon>Eukaryota</taxon>
        <taxon>Viridiplantae</taxon>
        <taxon>Streptophyta</taxon>
        <taxon>Embryophyta</taxon>
        <taxon>Tracheophyta</taxon>
        <taxon>Spermatophyta</taxon>
        <taxon>Magnoliopsida</taxon>
        <taxon>eudicotyledons</taxon>
        <taxon>Gunneridae</taxon>
        <taxon>Pentapetalae</taxon>
        <taxon>asterids</taxon>
        <taxon>lamiids</taxon>
        <taxon>Lamiales</taxon>
        <taxon>Oleaceae</taxon>
        <taxon>Forsythieae</taxon>
        <taxon>Forsythia</taxon>
    </lineage>
</organism>
<dbReference type="InterPro" id="IPR001611">
    <property type="entry name" value="Leu-rich_rpt"/>
</dbReference>
<gene>
    <name evidence="9" type="ORF">Fot_14743</name>
</gene>
<evidence type="ECO:0000256" key="6">
    <source>
        <dbReference type="ARBA" id="ARBA00022989"/>
    </source>
</evidence>
<sequence>MKDAADRNSHYESIKLKHSSNISCNFSNRIHAKRNPCLNISSSHENKFSGVIPNSLGDCLTLEKLHMEGNNFVGTIPSSLGHLKTTEIVDLSRNNLSGTIPASLENLHWTENLNLSFNMLEGEVPTQGVFTNINVFSVLGNEKLCGGIRP</sequence>
<dbReference type="Pfam" id="PF00560">
    <property type="entry name" value="LRR_1"/>
    <property type="match status" value="2"/>
</dbReference>
<evidence type="ECO:0000256" key="5">
    <source>
        <dbReference type="ARBA" id="ARBA00022737"/>
    </source>
</evidence>
<dbReference type="PANTHER" id="PTHR27008:SF499">
    <property type="entry name" value="OS06G0581500 PROTEIN"/>
    <property type="match status" value="1"/>
</dbReference>
<proteinExistence type="inferred from homology"/>
<name>A0ABD1WAS5_9LAMI</name>
<dbReference type="FunFam" id="3.80.10.10:FF:000111">
    <property type="entry name" value="LRR receptor-like serine/threonine-protein kinase ERECTA"/>
    <property type="match status" value="1"/>
</dbReference>
<evidence type="ECO:0000256" key="7">
    <source>
        <dbReference type="ARBA" id="ARBA00023136"/>
    </source>
</evidence>
<comment type="similarity">
    <text evidence="2">Belongs to the RLP family.</text>
</comment>
<reference evidence="10" key="1">
    <citation type="submission" date="2024-07" db="EMBL/GenBank/DDBJ databases">
        <title>Two chromosome-level genome assemblies of Korean endemic species Abeliophyllum distichum and Forsythia ovata (Oleaceae).</title>
        <authorList>
            <person name="Jang H."/>
        </authorList>
    </citation>
    <scope>NUCLEOTIDE SEQUENCE [LARGE SCALE GENOMIC DNA]</scope>
</reference>
<dbReference type="SUPFAM" id="SSF52058">
    <property type="entry name" value="L domain-like"/>
    <property type="match status" value="1"/>
</dbReference>
<keyword evidence="3" id="KW-0433">Leucine-rich repeat</keyword>
<evidence type="ECO:0000256" key="8">
    <source>
        <dbReference type="ARBA" id="ARBA00023180"/>
    </source>
</evidence>
<accession>A0ABD1WAS5</accession>
<dbReference type="InterPro" id="IPR051809">
    <property type="entry name" value="Plant_receptor-like_S/T_kinase"/>
</dbReference>
<evidence type="ECO:0000256" key="4">
    <source>
        <dbReference type="ARBA" id="ARBA00022692"/>
    </source>
</evidence>
<evidence type="ECO:0000256" key="3">
    <source>
        <dbReference type="ARBA" id="ARBA00022614"/>
    </source>
</evidence>
<evidence type="ECO:0000313" key="10">
    <source>
        <dbReference type="Proteomes" id="UP001604277"/>
    </source>
</evidence>
<protein>
    <submittedName>
        <fullName evidence="9">Receptor kinase-like protein Xa21</fullName>
    </submittedName>
</protein>
<dbReference type="InterPro" id="IPR032675">
    <property type="entry name" value="LRR_dom_sf"/>
</dbReference>
<evidence type="ECO:0000313" key="9">
    <source>
        <dbReference type="EMBL" id="KAL2545510.1"/>
    </source>
</evidence>
<dbReference type="AlphaFoldDB" id="A0ABD1WAS5"/>
<dbReference type="Proteomes" id="UP001604277">
    <property type="component" value="Unassembled WGS sequence"/>
</dbReference>
<keyword evidence="6" id="KW-1133">Transmembrane helix</keyword>
<evidence type="ECO:0000256" key="2">
    <source>
        <dbReference type="ARBA" id="ARBA00009592"/>
    </source>
</evidence>
<dbReference type="Gene3D" id="3.80.10.10">
    <property type="entry name" value="Ribonuclease Inhibitor"/>
    <property type="match status" value="1"/>
</dbReference>
<comment type="caution">
    <text evidence="9">The sequence shown here is derived from an EMBL/GenBank/DDBJ whole genome shotgun (WGS) entry which is preliminary data.</text>
</comment>
<keyword evidence="10" id="KW-1185">Reference proteome</keyword>
<dbReference type="EMBL" id="JBFOLJ010000004">
    <property type="protein sequence ID" value="KAL2545510.1"/>
    <property type="molecule type" value="Genomic_DNA"/>
</dbReference>
<keyword evidence="8" id="KW-0325">Glycoprotein</keyword>